<dbReference type="PANTHER" id="PTHR36927">
    <property type="entry name" value="BLR4337 PROTEIN"/>
    <property type="match status" value="1"/>
</dbReference>
<feature type="transmembrane region" description="Helical" evidence="1">
    <location>
        <begin position="181"/>
        <end position="202"/>
    </location>
</feature>
<feature type="transmembrane region" description="Helical" evidence="1">
    <location>
        <begin position="12"/>
        <end position="31"/>
    </location>
</feature>
<dbReference type="InterPro" id="IPR050623">
    <property type="entry name" value="Glucan_succinyl_AcylTrfase"/>
</dbReference>
<feature type="transmembrane region" description="Helical" evidence="1">
    <location>
        <begin position="272"/>
        <end position="292"/>
    </location>
</feature>
<sequence length="386" mass="43671">MQREDRLHYMDNLRALAMLAGVVFHAALAYSPLMHPIWPTADTGHALIVDIVAWFFHLFRMPLFFVVSGFFAALLVNNRGMAGFFRNRCARVLLPLLICLPLIITSLHWLTAEAAVNAAQPSPVLIWLRAYIAENGAMPYAPGWAHLWFLFYLMLFTVLVWVVSAFELARFSKKIATLHPAILPLAFPLLLTPALAGVTVPWSAPEFFLPSLWALFFFGAYFALGYQMFLSTALLERLRSRSSLWLIGGLAAYAALFWLSNGFISQGNASQHFAYALLEAYAGFWLTLWCLITAKQWLDSSNALMRWLADASYWVYLIHLPLLFAIQYRLLDVTMHWTAKFAIALMATLALSFLSYQLLVRHTVMGKLLNGRVPKKRHGIDVPKAI</sequence>
<dbReference type="GO" id="GO:0016747">
    <property type="term" value="F:acyltransferase activity, transferring groups other than amino-acyl groups"/>
    <property type="evidence" value="ECO:0007669"/>
    <property type="project" value="InterPro"/>
</dbReference>
<protein>
    <submittedName>
        <fullName evidence="3">Glucan biosynthesis protein C</fullName>
    </submittedName>
</protein>
<dbReference type="PANTHER" id="PTHR36927:SF1">
    <property type="entry name" value="MDO-LIKE PROTEIN"/>
    <property type="match status" value="1"/>
</dbReference>
<feature type="transmembrane region" description="Helical" evidence="1">
    <location>
        <begin position="51"/>
        <end position="77"/>
    </location>
</feature>
<evidence type="ECO:0000313" key="3">
    <source>
        <dbReference type="EMBL" id="TDQ48728.1"/>
    </source>
</evidence>
<evidence type="ECO:0000313" key="4">
    <source>
        <dbReference type="Proteomes" id="UP000295375"/>
    </source>
</evidence>
<feature type="transmembrane region" description="Helical" evidence="1">
    <location>
        <begin position="89"/>
        <end position="110"/>
    </location>
</feature>
<feature type="transmembrane region" description="Helical" evidence="1">
    <location>
        <begin position="208"/>
        <end position="230"/>
    </location>
</feature>
<feature type="transmembrane region" description="Helical" evidence="1">
    <location>
        <begin position="337"/>
        <end position="359"/>
    </location>
</feature>
<evidence type="ECO:0000259" key="2">
    <source>
        <dbReference type="Pfam" id="PF01757"/>
    </source>
</evidence>
<dbReference type="Proteomes" id="UP000295375">
    <property type="component" value="Unassembled WGS sequence"/>
</dbReference>
<keyword evidence="1" id="KW-1133">Transmembrane helix</keyword>
<gene>
    <name evidence="3" type="ORF">EV696_106169</name>
</gene>
<evidence type="ECO:0000256" key="1">
    <source>
        <dbReference type="SAM" id="Phobius"/>
    </source>
</evidence>
<dbReference type="AlphaFoldDB" id="A0A4R6UNL0"/>
<feature type="transmembrane region" description="Helical" evidence="1">
    <location>
        <begin position="242"/>
        <end position="260"/>
    </location>
</feature>
<organism evidence="3 4">
    <name type="scientific">Permianibacter aggregans</name>
    <dbReference type="NCBI Taxonomy" id="1510150"/>
    <lineage>
        <taxon>Bacteria</taxon>
        <taxon>Pseudomonadati</taxon>
        <taxon>Pseudomonadota</taxon>
        <taxon>Gammaproteobacteria</taxon>
        <taxon>Pseudomonadales</taxon>
        <taxon>Pseudomonadaceae</taxon>
        <taxon>Permianibacter</taxon>
    </lineage>
</organism>
<dbReference type="InterPro" id="IPR002656">
    <property type="entry name" value="Acyl_transf_3_dom"/>
</dbReference>
<feature type="transmembrane region" description="Helical" evidence="1">
    <location>
        <begin position="313"/>
        <end position="331"/>
    </location>
</feature>
<keyword evidence="1" id="KW-0812">Transmembrane</keyword>
<dbReference type="OrthoDB" id="341887at2"/>
<reference evidence="3 4" key="1">
    <citation type="submission" date="2019-03" db="EMBL/GenBank/DDBJ databases">
        <title>Genomic Encyclopedia of Type Strains, Phase IV (KMG-IV): sequencing the most valuable type-strain genomes for metagenomic binning, comparative biology and taxonomic classification.</title>
        <authorList>
            <person name="Goeker M."/>
        </authorList>
    </citation>
    <scope>NUCLEOTIDE SEQUENCE [LARGE SCALE GENOMIC DNA]</scope>
    <source>
        <strain evidence="3 4">DSM 103792</strain>
    </source>
</reference>
<feature type="transmembrane region" description="Helical" evidence="1">
    <location>
        <begin position="147"/>
        <end position="169"/>
    </location>
</feature>
<proteinExistence type="predicted"/>
<feature type="domain" description="Acyltransferase 3" evidence="2">
    <location>
        <begin position="8"/>
        <end position="356"/>
    </location>
</feature>
<dbReference type="RefSeq" id="WP_133589936.1">
    <property type="nucleotide sequence ID" value="NZ_CP037953.1"/>
</dbReference>
<dbReference type="EMBL" id="SNYM01000006">
    <property type="protein sequence ID" value="TDQ48728.1"/>
    <property type="molecule type" value="Genomic_DNA"/>
</dbReference>
<keyword evidence="4" id="KW-1185">Reference proteome</keyword>
<comment type="caution">
    <text evidence="3">The sequence shown here is derived from an EMBL/GenBank/DDBJ whole genome shotgun (WGS) entry which is preliminary data.</text>
</comment>
<name>A0A4R6UNL0_9GAMM</name>
<keyword evidence="1" id="KW-0472">Membrane</keyword>
<accession>A0A4R6UNL0</accession>
<dbReference type="Pfam" id="PF01757">
    <property type="entry name" value="Acyl_transf_3"/>
    <property type="match status" value="1"/>
</dbReference>